<evidence type="ECO:0000256" key="1">
    <source>
        <dbReference type="SAM" id="Phobius"/>
    </source>
</evidence>
<reference evidence="2 3" key="1">
    <citation type="submission" date="2014-06" db="EMBL/GenBank/DDBJ databases">
        <authorList>
            <person name="Swart Estienne"/>
        </authorList>
    </citation>
    <scope>NUCLEOTIDE SEQUENCE [LARGE SCALE GENOMIC DNA]</scope>
    <source>
        <strain evidence="2 3">130c</strain>
    </source>
</reference>
<accession>A0A078ANX8</accession>
<organism evidence="2 3">
    <name type="scientific">Stylonychia lemnae</name>
    <name type="common">Ciliate</name>
    <dbReference type="NCBI Taxonomy" id="5949"/>
    <lineage>
        <taxon>Eukaryota</taxon>
        <taxon>Sar</taxon>
        <taxon>Alveolata</taxon>
        <taxon>Ciliophora</taxon>
        <taxon>Intramacronucleata</taxon>
        <taxon>Spirotrichea</taxon>
        <taxon>Stichotrichia</taxon>
        <taxon>Sporadotrichida</taxon>
        <taxon>Oxytrichidae</taxon>
        <taxon>Stylonychinae</taxon>
        <taxon>Stylonychia</taxon>
    </lineage>
</organism>
<dbReference type="InParanoid" id="A0A078ANX8"/>
<dbReference type="Proteomes" id="UP000039865">
    <property type="component" value="Unassembled WGS sequence"/>
</dbReference>
<name>A0A078ANX8_STYLE</name>
<gene>
    <name evidence="2" type="primary">Contig8738.g9334</name>
    <name evidence="2" type="ORF">STYLEM_13132</name>
</gene>
<dbReference type="EMBL" id="CCKQ01012457">
    <property type="protein sequence ID" value="CDW84075.1"/>
    <property type="molecule type" value="Genomic_DNA"/>
</dbReference>
<evidence type="ECO:0000313" key="2">
    <source>
        <dbReference type="EMBL" id="CDW84075.1"/>
    </source>
</evidence>
<protein>
    <submittedName>
        <fullName evidence="2">Uncharacterized protein</fullName>
    </submittedName>
</protein>
<feature type="transmembrane region" description="Helical" evidence="1">
    <location>
        <begin position="28"/>
        <end position="49"/>
    </location>
</feature>
<proteinExistence type="predicted"/>
<evidence type="ECO:0000313" key="3">
    <source>
        <dbReference type="Proteomes" id="UP000039865"/>
    </source>
</evidence>
<keyword evidence="1" id="KW-1133">Transmembrane helix</keyword>
<keyword evidence="3" id="KW-1185">Reference proteome</keyword>
<sequence>MGVCKDKAISFINYDQFMFKGGKVEVVMIFYLLIIIPQHNPIVIEVLLIPLQKLVVIKDQVYFVEHSTKQSNSSSSSCNS</sequence>
<dbReference type="AlphaFoldDB" id="A0A078ANX8"/>
<keyword evidence="1" id="KW-0812">Transmembrane</keyword>
<keyword evidence="1" id="KW-0472">Membrane</keyword>